<gene>
    <name evidence="1" type="ORF">MLD38_039052</name>
</gene>
<accession>A0ACB9L368</accession>
<dbReference type="Proteomes" id="UP001057402">
    <property type="component" value="Chromosome 12"/>
</dbReference>
<evidence type="ECO:0000313" key="1">
    <source>
        <dbReference type="EMBL" id="KAI4303418.1"/>
    </source>
</evidence>
<keyword evidence="2" id="KW-1185">Reference proteome</keyword>
<dbReference type="EMBL" id="CM042891">
    <property type="protein sequence ID" value="KAI4303418.1"/>
    <property type="molecule type" value="Genomic_DNA"/>
</dbReference>
<proteinExistence type="predicted"/>
<name>A0ACB9L368_9MYRT</name>
<comment type="caution">
    <text evidence="1">The sequence shown here is derived from an EMBL/GenBank/DDBJ whole genome shotgun (WGS) entry which is preliminary data.</text>
</comment>
<protein>
    <submittedName>
        <fullName evidence="1">Uncharacterized protein</fullName>
    </submittedName>
</protein>
<reference evidence="2" key="1">
    <citation type="journal article" date="2023" name="Front. Plant Sci.">
        <title>Chromosomal-level genome assembly of Melastoma candidum provides insights into trichome evolution.</title>
        <authorList>
            <person name="Zhong Y."/>
            <person name="Wu W."/>
            <person name="Sun C."/>
            <person name="Zou P."/>
            <person name="Liu Y."/>
            <person name="Dai S."/>
            <person name="Zhou R."/>
        </authorList>
    </citation>
    <scope>NUCLEOTIDE SEQUENCE [LARGE SCALE GENOMIC DNA]</scope>
</reference>
<evidence type="ECO:0000313" key="2">
    <source>
        <dbReference type="Proteomes" id="UP001057402"/>
    </source>
</evidence>
<sequence>MEWSPTSAARAYFHSLRLHGGGDRRLPPPSNNTKTKELAHTEFISALAAGMIAKLLVEVASYASPTTIALATAALHIGGRLVCTLPEPVLDESKKGSWYQPAEIAGHQSQKIGGHDQ</sequence>
<organism evidence="1 2">
    <name type="scientific">Melastoma candidum</name>
    <dbReference type="NCBI Taxonomy" id="119954"/>
    <lineage>
        <taxon>Eukaryota</taxon>
        <taxon>Viridiplantae</taxon>
        <taxon>Streptophyta</taxon>
        <taxon>Embryophyta</taxon>
        <taxon>Tracheophyta</taxon>
        <taxon>Spermatophyta</taxon>
        <taxon>Magnoliopsida</taxon>
        <taxon>eudicotyledons</taxon>
        <taxon>Gunneridae</taxon>
        <taxon>Pentapetalae</taxon>
        <taxon>rosids</taxon>
        <taxon>malvids</taxon>
        <taxon>Myrtales</taxon>
        <taxon>Melastomataceae</taxon>
        <taxon>Melastomatoideae</taxon>
        <taxon>Melastomateae</taxon>
        <taxon>Melastoma</taxon>
    </lineage>
</organism>